<gene>
    <name evidence="1" type="ORF">V7S98_02290</name>
</gene>
<dbReference type="Proteomes" id="UP001380290">
    <property type="component" value="Unassembled WGS sequence"/>
</dbReference>
<proteinExistence type="predicted"/>
<protein>
    <submittedName>
        <fullName evidence="1">Uncharacterized protein</fullName>
    </submittedName>
</protein>
<reference evidence="1 2" key="1">
    <citation type="submission" date="2024-02" db="EMBL/GenBank/DDBJ databases">
        <title>Identification of pathogenicity and growth-promoting function of Pseudomonas putida variant.</title>
        <authorList>
            <person name="Sun J."/>
        </authorList>
    </citation>
    <scope>NUCLEOTIDE SEQUENCE [LARGE SCALE GENOMIC DNA]</scope>
    <source>
        <strain evidence="1 2">A03</strain>
    </source>
</reference>
<dbReference type="EMBL" id="JBBHLC010000003">
    <property type="protein sequence ID" value="MEJ5862046.1"/>
    <property type="molecule type" value="Genomic_DNA"/>
</dbReference>
<evidence type="ECO:0000313" key="2">
    <source>
        <dbReference type="Proteomes" id="UP001380290"/>
    </source>
</evidence>
<evidence type="ECO:0000313" key="1">
    <source>
        <dbReference type="EMBL" id="MEJ5862046.1"/>
    </source>
</evidence>
<accession>A0ABU8QN13</accession>
<comment type="caution">
    <text evidence="1">The sequence shown here is derived from an EMBL/GenBank/DDBJ whole genome shotgun (WGS) entry which is preliminary data.</text>
</comment>
<sequence length="186" mass="21479">MAKSLQTFQLDSPVHLLVKFHWNIKQLRSHLTHEDKAAAFYPAVYAAFDACITAWQLTDWVWKFSQQDGDVRLGDSELLTGRPLSEYQMWIREHSSDLRICQHIANSNKHFGVGKHYNANIKVVVDWQVESVFAAGMAVGRPLVDRSWRLLVNDSGYTHDILVILERAFRFWAKQIQPSLLSLLDE</sequence>
<dbReference type="RefSeq" id="WP_339598138.1">
    <property type="nucleotide sequence ID" value="NZ_JBBHLC010000003.1"/>
</dbReference>
<keyword evidence="2" id="KW-1185">Reference proteome</keyword>
<name>A0ABU8QN13_9PSED</name>
<organism evidence="1 2">
    <name type="scientific">Pseudomonas farsensis</name>
    <dbReference type="NCBI Taxonomy" id="2745492"/>
    <lineage>
        <taxon>Bacteria</taxon>
        <taxon>Pseudomonadati</taxon>
        <taxon>Pseudomonadota</taxon>
        <taxon>Gammaproteobacteria</taxon>
        <taxon>Pseudomonadales</taxon>
        <taxon>Pseudomonadaceae</taxon>
        <taxon>Pseudomonas</taxon>
    </lineage>
</organism>